<name>A0A212IRE8_9ENTR</name>
<reference evidence="3" key="1">
    <citation type="submission" date="2016-04" db="EMBL/GenBank/DDBJ databases">
        <authorList>
            <person name="Evans L.H."/>
            <person name="Alamgir A."/>
            <person name="Owens N."/>
            <person name="Weber N.D."/>
            <person name="Virtaneva K."/>
            <person name="Barbian K."/>
            <person name="Babar A."/>
            <person name="Rosenke K."/>
        </authorList>
    </citation>
    <scope>NUCLEOTIDE SEQUENCE</scope>
    <source>
        <strain evidence="3">92-3</strain>
    </source>
</reference>
<evidence type="ECO:0000256" key="1">
    <source>
        <dbReference type="SAM" id="MobiDB-lite"/>
    </source>
</evidence>
<dbReference type="SUPFAM" id="SSF53955">
    <property type="entry name" value="Lysozyme-like"/>
    <property type="match status" value="1"/>
</dbReference>
<sequence>MFDLPAITAQCGAEVYTEAIHRIISVESSFNPYAIGVVGGRLARQPVNKEEAIVTARYLANAGWNFSMGLAQINRYNLSRYALDYETVFEPCSNLRAAASIYQECYDRALKVSDAETARLKAFSCYYSGNFSRGFIADAGGSSSYVQRIANVKMDNQAINNVLPIPVLGHGDKDSHTASSQHKGTRGESNKNTVDSRRMRSLNSHHDAAQGIKQLRGD</sequence>
<protein>
    <recommendedName>
        <fullName evidence="2">Transglycosylase SLT domain-containing protein</fullName>
    </recommendedName>
</protein>
<organism evidence="3">
    <name type="scientific">uncultured Citrobacter sp</name>
    <dbReference type="NCBI Taxonomy" id="200446"/>
    <lineage>
        <taxon>Bacteria</taxon>
        <taxon>Pseudomonadati</taxon>
        <taxon>Pseudomonadota</taxon>
        <taxon>Gammaproteobacteria</taxon>
        <taxon>Enterobacterales</taxon>
        <taxon>Enterobacteriaceae</taxon>
        <taxon>Citrobacter</taxon>
        <taxon>environmental samples</taxon>
    </lineage>
</organism>
<gene>
    <name evidence="3" type="ORF">KM92CIT3_90055</name>
</gene>
<dbReference type="InterPro" id="IPR023346">
    <property type="entry name" value="Lysozyme-like_dom_sf"/>
</dbReference>
<evidence type="ECO:0000313" key="3">
    <source>
        <dbReference type="EMBL" id="SBV69365.1"/>
    </source>
</evidence>
<dbReference type="Gene3D" id="1.10.530.10">
    <property type="match status" value="1"/>
</dbReference>
<dbReference type="EMBL" id="FLUB01000021">
    <property type="protein sequence ID" value="SBV69365.1"/>
    <property type="molecule type" value="Genomic_DNA"/>
</dbReference>
<dbReference type="CDD" id="cd16892">
    <property type="entry name" value="LT_VirB1-like"/>
    <property type="match status" value="1"/>
</dbReference>
<proteinExistence type="predicted"/>
<evidence type="ECO:0000259" key="2">
    <source>
        <dbReference type="Pfam" id="PF01464"/>
    </source>
</evidence>
<accession>A0A212IRE8</accession>
<feature type="domain" description="Transglycosylase SLT" evidence="2">
    <location>
        <begin position="8"/>
        <end position="129"/>
    </location>
</feature>
<dbReference type="InterPro" id="IPR008258">
    <property type="entry name" value="Transglycosylase_SLT_dom_1"/>
</dbReference>
<dbReference type="AlphaFoldDB" id="A0A212IRE8"/>
<feature type="compositionally biased region" description="Basic and acidic residues" evidence="1">
    <location>
        <begin position="185"/>
        <end position="208"/>
    </location>
</feature>
<feature type="region of interest" description="Disordered" evidence="1">
    <location>
        <begin position="170"/>
        <end position="218"/>
    </location>
</feature>
<dbReference type="Pfam" id="PF01464">
    <property type="entry name" value="SLT"/>
    <property type="match status" value="1"/>
</dbReference>